<dbReference type="Gene3D" id="3.90.950.10">
    <property type="match status" value="1"/>
</dbReference>
<dbReference type="PANTHER" id="PTHR43213">
    <property type="entry name" value="BIFUNCTIONAL DTTP/UTP PYROPHOSPHATASE/METHYLTRANSFERASE PROTEIN-RELATED"/>
    <property type="match status" value="1"/>
</dbReference>
<dbReference type="GO" id="GO:0005737">
    <property type="term" value="C:cytoplasm"/>
    <property type="evidence" value="ECO:0007669"/>
    <property type="project" value="UniProtKB-SubCell"/>
</dbReference>
<dbReference type="GO" id="GO:0047429">
    <property type="term" value="F:nucleoside triphosphate diphosphatase activity"/>
    <property type="evidence" value="ECO:0007669"/>
    <property type="project" value="InterPro"/>
</dbReference>
<keyword evidence="3" id="KW-0963">Cytoplasm</keyword>
<keyword evidence="5" id="KW-0546">Nucleotide metabolism</keyword>
<dbReference type="AlphaFoldDB" id="A0A3B0R4S7"/>
<dbReference type="SUPFAM" id="SSF52972">
    <property type="entry name" value="ITPase-like"/>
    <property type="match status" value="1"/>
</dbReference>
<dbReference type="GO" id="GO:0009117">
    <property type="term" value="P:nucleotide metabolic process"/>
    <property type="evidence" value="ECO:0007669"/>
    <property type="project" value="UniProtKB-KW"/>
</dbReference>
<dbReference type="PANTHER" id="PTHR43213:SF5">
    <property type="entry name" value="BIFUNCTIONAL DTTP_UTP PYROPHOSPHATASE_METHYLTRANSFERASE PROTEIN-RELATED"/>
    <property type="match status" value="1"/>
</dbReference>
<dbReference type="HAMAP" id="MF_00528">
    <property type="entry name" value="Maf"/>
    <property type="match status" value="1"/>
</dbReference>
<evidence type="ECO:0000313" key="6">
    <source>
        <dbReference type="EMBL" id="VAV87522.1"/>
    </source>
</evidence>
<evidence type="ECO:0000256" key="2">
    <source>
        <dbReference type="ARBA" id="ARBA00004496"/>
    </source>
</evidence>
<evidence type="ECO:0000256" key="5">
    <source>
        <dbReference type="ARBA" id="ARBA00023080"/>
    </source>
</evidence>
<accession>A0A3B0R4S7</accession>
<dbReference type="InterPro" id="IPR029001">
    <property type="entry name" value="ITPase-like_fam"/>
</dbReference>
<evidence type="ECO:0000256" key="3">
    <source>
        <dbReference type="ARBA" id="ARBA00022490"/>
    </source>
</evidence>
<name>A0A3B0R4S7_9ZZZZ</name>
<comment type="cofactor">
    <cofactor evidence="1">
        <name>a divalent metal cation</name>
        <dbReference type="ChEBI" id="CHEBI:60240"/>
    </cofactor>
</comment>
<protein>
    <submittedName>
        <fullName evidence="6">Septum formation protein Maf</fullName>
    </submittedName>
</protein>
<proteinExistence type="inferred from homology"/>
<dbReference type="CDD" id="cd00555">
    <property type="entry name" value="Maf"/>
    <property type="match status" value="1"/>
</dbReference>
<dbReference type="Pfam" id="PF02545">
    <property type="entry name" value="Maf"/>
    <property type="match status" value="1"/>
</dbReference>
<dbReference type="InterPro" id="IPR003697">
    <property type="entry name" value="Maf-like"/>
</dbReference>
<evidence type="ECO:0000256" key="1">
    <source>
        <dbReference type="ARBA" id="ARBA00001968"/>
    </source>
</evidence>
<evidence type="ECO:0000256" key="4">
    <source>
        <dbReference type="ARBA" id="ARBA00022801"/>
    </source>
</evidence>
<dbReference type="FunFam" id="3.90.950.10:FF:000005">
    <property type="entry name" value="7-methyl-GTP pyrophosphatase"/>
    <property type="match status" value="1"/>
</dbReference>
<reference evidence="6" key="1">
    <citation type="submission" date="2018-06" db="EMBL/GenBank/DDBJ databases">
        <authorList>
            <person name="Zhirakovskaya E."/>
        </authorList>
    </citation>
    <scope>NUCLEOTIDE SEQUENCE</scope>
</reference>
<organism evidence="6">
    <name type="scientific">hydrothermal vent metagenome</name>
    <dbReference type="NCBI Taxonomy" id="652676"/>
    <lineage>
        <taxon>unclassified sequences</taxon>
        <taxon>metagenomes</taxon>
        <taxon>ecological metagenomes</taxon>
    </lineage>
</organism>
<keyword evidence="4" id="KW-0378">Hydrolase</keyword>
<dbReference type="NCBIfam" id="TIGR00172">
    <property type="entry name" value="maf"/>
    <property type="match status" value="1"/>
</dbReference>
<gene>
    <name evidence="6" type="ORF">MNBD_ALPHA02-127</name>
</gene>
<comment type="subcellular location">
    <subcellularLocation>
        <location evidence="2">Cytoplasm</location>
    </subcellularLocation>
</comment>
<dbReference type="EMBL" id="UOED01000026">
    <property type="protein sequence ID" value="VAV87522.1"/>
    <property type="molecule type" value="Genomic_DNA"/>
</dbReference>
<dbReference type="PIRSF" id="PIRSF006305">
    <property type="entry name" value="Maf"/>
    <property type="match status" value="1"/>
</dbReference>
<sequence>MLASASPRRKELLAQIGITPDQIIPADIDETPHPEESPRQLARRLAHEKAAHIHKQQPDTYILAADTVVALGRRILGKAGAAEDARGYLSLLSGRRHKVYSGISLITPNGKQISRVVTTTVIFKRLSQAELESYIARNEWPGKAGAYAIQGHAAAFIKGINGSYSNVVGLPLFETANMLRGNGYVF</sequence>